<dbReference type="PROSITE" id="PS50004">
    <property type="entry name" value="C2"/>
    <property type="match status" value="1"/>
</dbReference>
<gene>
    <name evidence="4" type="primary">ABSGL_06183.1 scaffold 7705</name>
</gene>
<dbReference type="Proteomes" id="UP000078561">
    <property type="component" value="Unassembled WGS sequence"/>
</dbReference>
<proteinExistence type="predicted"/>
<dbReference type="InterPro" id="IPR000008">
    <property type="entry name" value="C2_dom"/>
</dbReference>
<evidence type="ECO:0000256" key="2">
    <source>
        <dbReference type="ARBA" id="ARBA00022837"/>
    </source>
</evidence>
<dbReference type="PANTHER" id="PTHR45911:SF4">
    <property type="entry name" value="MULTIPLE C2 AND TRANSMEMBRANE DOMAIN-CONTAINING PROTEIN"/>
    <property type="match status" value="1"/>
</dbReference>
<dbReference type="SUPFAM" id="SSF49562">
    <property type="entry name" value="C2 domain (Calcium/lipid-binding domain, CaLB)"/>
    <property type="match status" value="1"/>
</dbReference>
<evidence type="ECO:0000259" key="3">
    <source>
        <dbReference type="PROSITE" id="PS50004"/>
    </source>
</evidence>
<evidence type="ECO:0000313" key="4">
    <source>
        <dbReference type="EMBL" id="SAM00495.1"/>
    </source>
</evidence>
<accession>A0A168NG90</accession>
<dbReference type="OMA" id="LWIDENY"/>
<name>A0A168NG90_ABSGL</name>
<evidence type="ECO:0000313" key="5">
    <source>
        <dbReference type="Proteomes" id="UP000078561"/>
    </source>
</evidence>
<keyword evidence="2" id="KW-0106">Calcium</keyword>
<dbReference type="PANTHER" id="PTHR45911">
    <property type="entry name" value="C2 DOMAIN-CONTAINING PROTEIN"/>
    <property type="match status" value="1"/>
</dbReference>
<keyword evidence="5" id="KW-1185">Reference proteome</keyword>
<keyword evidence="1" id="KW-0479">Metal-binding</keyword>
<feature type="domain" description="C2" evidence="3">
    <location>
        <begin position="1"/>
        <end position="109"/>
    </location>
</feature>
<dbReference type="Gene3D" id="2.60.40.150">
    <property type="entry name" value="C2 domain"/>
    <property type="match status" value="1"/>
</dbReference>
<sequence>MLSSHSAPSGVLSVTVVEAKDLHKEDLFKNDPYVEIYFDEKYKQRTQEVKSSNNPTWNETFTFNIAQGSHEHKLRIRVNDKDLVGSDKIGEGKLDVTDAYNGVIIDTWIKLPAKLGLTSHGEVHLIAQFQPE</sequence>
<dbReference type="GO" id="GO:0005509">
    <property type="term" value="F:calcium ion binding"/>
    <property type="evidence" value="ECO:0007669"/>
    <property type="project" value="TreeGrafter"/>
</dbReference>
<dbReference type="EMBL" id="LT553219">
    <property type="protein sequence ID" value="SAM00495.1"/>
    <property type="molecule type" value="Genomic_DNA"/>
</dbReference>
<reference evidence="4" key="1">
    <citation type="submission" date="2016-04" db="EMBL/GenBank/DDBJ databases">
        <authorList>
            <person name="Evans L.H."/>
            <person name="Alamgir A."/>
            <person name="Owens N."/>
            <person name="Weber N.D."/>
            <person name="Virtaneva K."/>
            <person name="Barbian K."/>
            <person name="Babar A."/>
            <person name="Rosenke K."/>
        </authorList>
    </citation>
    <scope>NUCLEOTIDE SEQUENCE [LARGE SCALE GENOMIC DNA]</scope>
    <source>
        <strain evidence="4">CBS 101.48</strain>
    </source>
</reference>
<dbReference type="Pfam" id="PF00168">
    <property type="entry name" value="C2"/>
    <property type="match status" value="1"/>
</dbReference>
<protein>
    <recommendedName>
        <fullName evidence="3">C2 domain-containing protein</fullName>
    </recommendedName>
</protein>
<dbReference type="InParanoid" id="A0A168NG90"/>
<dbReference type="STRING" id="4829.A0A168NG90"/>
<dbReference type="SMART" id="SM00239">
    <property type="entry name" value="C2"/>
    <property type="match status" value="1"/>
</dbReference>
<dbReference type="CDD" id="cd00030">
    <property type="entry name" value="C2"/>
    <property type="match status" value="1"/>
</dbReference>
<dbReference type="InterPro" id="IPR035892">
    <property type="entry name" value="C2_domain_sf"/>
</dbReference>
<dbReference type="AlphaFoldDB" id="A0A168NG90"/>
<dbReference type="OrthoDB" id="270970at2759"/>
<dbReference type="GO" id="GO:0016020">
    <property type="term" value="C:membrane"/>
    <property type="evidence" value="ECO:0007669"/>
    <property type="project" value="TreeGrafter"/>
</dbReference>
<evidence type="ECO:0000256" key="1">
    <source>
        <dbReference type="ARBA" id="ARBA00022723"/>
    </source>
</evidence>
<organism evidence="4">
    <name type="scientific">Absidia glauca</name>
    <name type="common">Pin mould</name>
    <dbReference type="NCBI Taxonomy" id="4829"/>
    <lineage>
        <taxon>Eukaryota</taxon>
        <taxon>Fungi</taxon>
        <taxon>Fungi incertae sedis</taxon>
        <taxon>Mucoromycota</taxon>
        <taxon>Mucoromycotina</taxon>
        <taxon>Mucoromycetes</taxon>
        <taxon>Mucorales</taxon>
        <taxon>Cunninghamellaceae</taxon>
        <taxon>Absidia</taxon>
    </lineage>
</organism>